<dbReference type="InterPro" id="IPR020070">
    <property type="entry name" value="Ribosomal_bL9_N"/>
</dbReference>
<proteinExistence type="inferred from homology"/>
<dbReference type="SUPFAM" id="SSF55653">
    <property type="entry name" value="Ribosomal protein L9 C-domain"/>
    <property type="match status" value="1"/>
</dbReference>
<dbReference type="GO" id="GO:0019843">
    <property type="term" value="F:rRNA binding"/>
    <property type="evidence" value="ECO:0007669"/>
    <property type="project" value="UniProtKB-UniRule"/>
</dbReference>
<dbReference type="Pfam" id="PF01281">
    <property type="entry name" value="Ribosomal_L9_N"/>
    <property type="match status" value="1"/>
</dbReference>
<dbReference type="InterPro" id="IPR020594">
    <property type="entry name" value="Ribosomal_bL9_bac/chp"/>
</dbReference>
<sequence length="141" mass="15408">MKVIILEDDRVENVSDGYARNFLLPRGLAALATPAAIAAVEKRREKKQTEIEKKKQEMRASAEQLGALEVAITADVGEGGKLFGSVTTADIARALKQASGLDIDRRKIDLTEPIKVVGDYTIHIKLYQDIVAAPKIKVLPK</sequence>
<keyword evidence="2 7" id="KW-0699">rRNA-binding</keyword>
<evidence type="ECO:0000259" key="9">
    <source>
        <dbReference type="Pfam" id="PF01281"/>
    </source>
</evidence>
<dbReference type="PANTHER" id="PTHR21368">
    <property type="entry name" value="50S RIBOSOMAL PROTEIN L9"/>
    <property type="match status" value="1"/>
</dbReference>
<dbReference type="Proteomes" id="UP000178724">
    <property type="component" value="Unassembled WGS sequence"/>
</dbReference>
<dbReference type="InterPro" id="IPR036935">
    <property type="entry name" value="Ribosomal_bL9_N_sf"/>
</dbReference>
<dbReference type="Gene3D" id="3.40.5.10">
    <property type="entry name" value="Ribosomal protein L9, N-terminal domain"/>
    <property type="match status" value="1"/>
</dbReference>
<dbReference type="Pfam" id="PF03948">
    <property type="entry name" value="Ribosomal_L9_C"/>
    <property type="match status" value="1"/>
</dbReference>
<name>A0A1F4Q1W8_UNCSA</name>
<dbReference type="GO" id="GO:1990904">
    <property type="term" value="C:ribonucleoprotein complex"/>
    <property type="evidence" value="ECO:0007669"/>
    <property type="project" value="UniProtKB-KW"/>
</dbReference>
<evidence type="ECO:0000256" key="7">
    <source>
        <dbReference type="HAMAP-Rule" id="MF_00503"/>
    </source>
</evidence>
<dbReference type="AlphaFoldDB" id="A0A1F4Q1W8"/>
<evidence type="ECO:0000313" key="12">
    <source>
        <dbReference type="Proteomes" id="UP000178724"/>
    </source>
</evidence>
<dbReference type="NCBIfam" id="TIGR00158">
    <property type="entry name" value="L9"/>
    <property type="match status" value="1"/>
</dbReference>
<accession>A0A1F4Q1W8</accession>
<comment type="caution">
    <text evidence="11">The sequence shown here is derived from an EMBL/GenBank/DDBJ whole genome shotgun (WGS) entry which is preliminary data.</text>
</comment>
<dbReference type="InterPro" id="IPR009027">
    <property type="entry name" value="Ribosomal_bL9/RNase_H1_N"/>
</dbReference>
<feature type="coiled-coil region" evidence="8">
    <location>
        <begin position="37"/>
        <end position="71"/>
    </location>
</feature>
<evidence type="ECO:0000256" key="4">
    <source>
        <dbReference type="ARBA" id="ARBA00022980"/>
    </source>
</evidence>
<dbReference type="SUPFAM" id="SSF55658">
    <property type="entry name" value="L9 N-domain-like"/>
    <property type="match status" value="1"/>
</dbReference>
<evidence type="ECO:0000256" key="5">
    <source>
        <dbReference type="ARBA" id="ARBA00023274"/>
    </source>
</evidence>
<dbReference type="GO" id="GO:0005840">
    <property type="term" value="C:ribosome"/>
    <property type="evidence" value="ECO:0007669"/>
    <property type="project" value="UniProtKB-KW"/>
</dbReference>
<dbReference type="InterPro" id="IPR000244">
    <property type="entry name" value="Ribosomal_bL9"/>
</dbReference>
<comment type="similarity">
    <text evidence="1 7">Belongs to the bacterial ribosomal protein bL9 family.</text>
</comment>
<evidence type="ECO:0000259" key="10">
    <source>
        <dbReference type="Pfam" id="PF03948"/>
    </source>
</evidence>
<feature type="domain" description="Ribosomal protein L9" evidence="9">
    <location>
        <begin position="11"/>
        <end position="39"/>
    </location>
</feature>
<dbReference type="InterPro" id="IPR036791">
    <property type="entry name" value="Ribosomal_bL9_C_sf"/>
</dbReference>
<keyword evidence="3 7" id="KW-0694">RNA-binding</keyword>
<evidence type="ECO:0000256" key="2">
    <source>
        <dbReference type="ARBA" id="ARBA00022730"/>
    </source>
</evidence>
<organism evidence="11 12">
    <name type="scientific">candidate division WOR-1 bacterium RIFCSPHIGHO2_01_FULL_53_15</name>
    <dbReference type="NCBI Taxonomy" id="1802564"/>
    <lineage>
        <taxon>Bacteria</taxon>
        <taxon>Bacillati</taxon>
        <taxon>Saganbacteria</taxon>
    </lineage>
</organism>
<keyword evidence="5 7" id="KW-0687">Ribonucleoprotein</keyword>
<dbReference type="InterPro" id="IPR020069">
    <property type="entry name" value="Ribosomal_bL9_C"/>
</dbReference>
<dbReference type="EMBL" id="METM01000020">
    <property type="protein sequence ID" value="OGB89877.1"/>
    <property type="molecule type" value="Genomic_DNA"/>
</dbReference>
<dbReference type="Gene3D" id="3.10.430.100">
    <property type="entry name" value="Ribosomal protein L9, C-terminal domain"/>
    <property type="match status" value="1"/>
</dbReference>
<feature type="domain" description="Large ribosomal subunit protein bL9 C-terminal" evidence="10">
    <location>
        <begin position="57"/>
        <end position="138"/>
    </location>
</feature>
<dbReference type="GO" id="GO:0006412">
    <property type="term" value="P:translation"/>
    <property type="evidence" value="ECO:0007669"/>
    <property type="project" value="UniProtKB-UniRule"/>
</dbReference>
<evidence type="ECO:0000256" key="6">
    <source>
        <dbReference type="ARBA" id="ARBA00035292"/>
    </source>
</evidence>
<dbReference type="GO" id="GO:0003735">
    <property type="term" value="F:structural constituent of ribosome"/>
    <property type="evidence" value="ECO:0007669"/>
    <property type="project" value="InterPro"/>
</dbReference>
<protein>
    <recommendedName>
        <fullName evidence="6 7">Large ribosomal subunit protein bL9</fullName>
    </recommendedName>
</protein>
<evidence type="ECO:0000256" key="8">
    <source>
        <dbReference type="SAM" id="Coils"/>
    </source>
</evidence>
<gene>
    <name evidence="7" type="primary">rplI</name>
    <name evidence="11" type="ORF">A2625_05465</name>
</gene>
<evidence type="ECO:0000256" key="1">
    <source>
        <dbReference type="ARBA" id="ARBA00010605"/>
    </source>
</evidence>
<reference evidence="11 12" key="1">
    <citation type="journal article" date="2016" name="Nat. Commun.">
        <title>Thousands of microbial genomes shed light on interconnected biogeochemical processes in an aquifer system.</title>
        <authorList>
            <person name="Anantharaman K."/>
            <person name="Brown C.T."/>
            <person name="Hug L.A."/>
            <person name="Sharon I."/>
            <person name="Castelle C.J."/>
            <person name="Probst A.J."/>
            <person name="Thomas B.C."/>
            <person name="Singh A."/>
            <person name="Wilkins M.J."/>
            <person name="Karaoz U."/>
            <person name="Brodie E.L."/>
            <person name="Williams K.H."/>
            <person name="Hubbard S.S."/>
            <person name="Banfield J.F."/>
        </authorList>
    </citation>
    <scope>NUCLEOTIDE SEQUENCE [LARGE SCALE GENOMIC DNA]</scope>
</reference>
<keyword evidence="4 7" id="KW-0689">Ribosomal protein</keyword>
<keyword evidence="8" id="KW-0175">Coiled coil</keyword>
<evidence type="ECO:0000313" key="11">
    <source>
        <dbReference type="EMBL" id="OGB89877.1"/>
    </source>
</evidence>
<dbReference type="HAMAP" id="MF_00503">
    <property type="entry name" value="Ribosomal_bL9"/>
    <property type="match status" value="1"/>
</dbReference>
<comment type="function">
    <text evidence="7">Binds to the 23S rRNA.</text>
</comment>
<evidence type="ECO:0000256" key="3">
    <source>
        <dbReference type="ARBA" id="ARBA00022884"/>
    </source>
</evidence>